<keyword evidence="3" id="KW-1185">Reference proteome</keyword>
<proteinExistence type="predicted"/>
<name>A0A4R6BHT7_9STAP</name>
<comment type="caution">
    <text evidence="2">The sequence shown here is derived from an EMBL/GenBank/DDBJ whole genome shotgun (WGS) entry which is preliminary data.</text>
</comment>
<feature type="region of interest" description="Disordered" evidence="1">
    <location>
        <begin position="26"/>
        <end position="62"/>
    </location>
</feature>
<reference evidence="2 3" key="1">
    <citation type="submission" date="2019-01" db="EMBL/GenBank/DDBJ databases">
        <title>Draft genome sequences of the type strains of six Macrococcus species.</title>
        <authorList>
            <person name="Mazhar S."/>
            <person name="Altermann E."/>
            <person name="Hill C."/>
            <person name="Mcauliffe O."/>
        </authorList>
    </citation>
    <scope>NUCLEOTIDE SEQUENCE [LARGE SCALE GENOMIC DNA]</scope>
    <source>
        <strain evidence="2 3">CCM4809</strain>
    </source>
</reference>
<evidence type="ECO:0000313" key="2">
    <source>
        <dbReference type="EMBL" id="TDM01167.1"/>
    </source>
</evidence>
<dbReference type="Proteomes" id="UP000295328">
    <property type="component" value="Unassembled WGS sequence"/>
</dbReference>
<feature type="region of interest" description="Disordered" evidence="1">
    <location>
        <begin position="1"/>
        <end position="20"/>
    </location>
</feature>
<gene>
    <name evidence="2" type="ORF">ERX37_09810</name>
</gene>
<evidence type="ECO:0000256" key="1">
    <source>
        <dbReference type="SAM" id="MobiDB-lite"/>
    </source>
</evidence>
<protein>
    <submittedName>
        <fullName evidence="2">Uncharacterized protein</fullName>
    </submittedName>
</protein>
<sequence>MTKEHYAGLETDKEYLNQDSEIRDEKEASLINDGLGVAPDAGVEELDPHPPTDKKMLEKDDE</sequence>
<organism evidence="2 3">
    <name type="scientific">Macrococcus hajekii</name>
    <dbReference type="NCBI Taxonomy" id="198482"/>
    <lineage>
        <taxon>Bacteria</taxon>
        <taxon>Bacillati</taxon>
        <taxon>Bacillota</taxon>
        <taxon>Bacilli</taxon>
        <taxon>Bacillales</taxon>
        <taxon>Staphylococcaceae</taxon>
        <taxon>Macrococcus</taxon>
    </lineage>
</organism>
<dbReference type="OrthoDB" id="2418354at2"/>
<feature type="compositionally biased region" description="Basic and acidic residues" evidence="1">
    <location>
        <begin position="46"/>
        <end position="62"/>
    </location>
</feature>
<dbReference type="EMBL" id="SCWE01000005">
    <property type="protein sequence ID" value="TDM01167.1"/>
    <property type="molecule type" value="Genomic_DNA"/>
</dbReference>
<dbReference type="AlphaFoldDB" id="A0A4R6BHT7"/>
<accession>A0A4R6BHT7</accession>
<dbReference type="RefSeq" id="WP_133430505.1">
    <property type="nucleotide sequence ID" value="NZ_BMCC01000005.1"/>
</dbReference>
<evidence type="ECO:0000313" key="3">
    <source>
        <dbReference type="Proteomes" id="UP000295328"/>
    </source>
</evidence>